<evidence type="ECO:0000256" key="2">
    <source>
        <dbReference type="ARBA" id="ARBA00022630"/>
    </source>
</evidence>
<accession>M3JC52</accession>
<comment type="caution">
    <text evidence="7">The sequence shown here is derived from an EMBL/GenBank/DDBJ whole genome shotgun (WGS) entry which is preliminary data.</text>
</comment>
<dbReference type="SUPFAM" id="SSF51395">
    <property type="entry name" value="FMN-linked oxidoreductases"/>
    <property type="match status" value="1"/>
</dbReference>
<dbReference type="EMBL" id="AOGT01000508">
    <property type="protein sequence ID" value="EMG49738.1"/>
    <property type="molecule type" value="Genomic_DNA"/>
</dbReference>
<dbReference type="AlphaFoldDB" id="M3JC52"/>
<evidence type="ECO:0000256" key="5">
    <source>
        <dbReference type="ARBA" id="ARBA00023002"/>
    </source>
</evidence>
<keyword evidence="8" id="KW-1185">Reference proteome</keyword>
<dbReference type="OrthoDB" id="72788at2759"/>
<evidence type="ECO:0000259" key="6">
    <source>
        <dbReference type="Pfam" id="PF00724"/>
    </source>
</evidence>
<dbReference type="OMA" id="IRAPMIS"/>
<gene>
    <name evidence="7" type="ORF">G210_5432</name>
</gene>
<dbReference type="HOGENOM" id="CLU_012153_2_2_1"/>
<dbReference type="GO" id="GO:0010181">
    <property type="term" value="F:FMN binding"/>
    <property type="evidence" value="ECO:0007669"/>
    <property type="project" value="InterPro"/>
</dbReference>
<reference evidence="7 8" key="1">
    <citation type="submission" date="2013-02" db="EMBL/GenBank/DDBJ databases">
        <title>Genome sequence of Candida maltosa Xu316, a potential industrial strain for xylitol and ethanol production.</title>
        <authorList>
            <person name="Yu J."/>
            <person name="Wang Q."/>
            <person name="Geng X."/>
            <person name="Bao W."/>
            <person name="He P."/>
            <person name="Cai J."/>
        </authorList>
    </citation>
    <scope>NUCLEOTIDE SEQUENCE [LARGE SCALE GENOMIC DNA]</scope>
    <source>
        <strain evidence="8">Xu316</strain>
    </source>
</reference>
<dbReference type="Proteomes" id="UP000011777">
    <property type="component" value="Unassembled WGS sequence"/>
</dbReference>
<sequence>MTSTPALFKPIQLSSQITLPHRIGVSPMSMGSSSTATQNQPTPFHLIHYGALALRNPGMIIFESTAVSPDSGMSSKDLGLWDDTQAQKLSEIVDFIHSETTPSVCCCIQLNHAGRRADPKGTNLVAPSSIPYEGDTIPRCLTIDEIHDIVTDYADAAERAVKVGHFDAIEIHAGNGCLIHQFLSRITNHREDIYGVSSRSRFLLDIIDEIRDERRGIRDVPILVKLPMSDNCTDEGWSIEDAIEVADMLIERGVRVIDVTSGGIVKDCQSRYLLNEDKSLPSQVPLAKVLKQHVGERCLVACSGGLDRDIERLNEFRCGISMDDCG</sequence>
<keyword evidence="5" id="KW-0560">Oxidoreductase</keyword>
<organism evidence="7 8">
    <name type="scientific">Candida maltosa (strain Xu316)</name>
    <name type="common">Yeast</name>
    <dbReference type="NCBI Taxonomy" id="1245528"/>
    <lineage>
        <taxon>Eukaryota</taxon>
        <taxon>Fungi</taxon>
        <taxon>Dikarya</taxon>
        <taxon>Ascomycota</taxon>
        <taxon>Saccharomycotina</taxon>
        <taxon>Pichiomycetes</taxon>
        <taxon>Debaryomycetaceae</taxon>
        <taxon>Candida/Lodderomyces clade</taxon>
        <taxon>Candida</taxon>
    </lineage>
</organism>
<dbReference type="eggNOG" id="KOG0134">
    <property type="taxonomic scope" value="Eukaryota"/>
</dbReference>
<evidence type="ECO:0000313" key="7">
    <source>
        <dbReference type="EMBL" id="EMG49738.1"/>
    </source>
</evidence>
<feature type="domain" description="NADH:flavin oxidoreductase/NADH oxidase N-terminal" evidence="6">
    <location>
        <begin position="7"/>
        <end position="296"/>
    </location>
</feature>
<evidence type="ECO:0000256" key="4">
    <source>
        <dbReference type="ARBA" id="ARBA00022857"/>
    </source>
</evidence>
<dbReference type="InterPro" id="IPR013785">
    <property type="entry name" value="Aldolase_TIM"/>
</dbReference>
<dbReference type="STRING" id="1245528.M3JC52"/>
<name>M3JC52_CANMX</name>
<keyword evidence="4" id="KW-0521">NADP</keyword>
<dbReference type="InterPro" id="IPR044152">
    <property type="entry name" value="YqjM-like"/>
</dbReference>
<evidence type="ECO:0000256" key="3">
    <source>
        <dbReference type="ARBA" id="ARBA00022643"/>
    </source>
</evidence>
<keyword evidence="2" id="KW-0285">Flavoprotein</keyword>
<protein>
    <submittedName>
        <fullName evidence="7">NADH-dependent flavin oxidoreductase, putative</fullName>
    </submittedName>
</protein>
<dbReference type="InterPro" id="IPR001155">
    <property type="entry name" value="OxRdtase_FMN_N"/>
</dbReference>
<dbReference type="PANTHER" id="PTHR43303">
    <property type="entry name" value="NADPH DEHYDROGENASE C23G7.10C-RELATED"/>
    <property type="match status" value="1"/>
</dbReference>
<dbReference type="Gene3D" id="3.20.20.70">
    <property type="entry name" value="Aldolase class I"/>
    <property type="match status" value="1"/>
</dbReference>
<proteinExistence type="predicted"/>
<dbReference type="PANTHER" id="PTHR43303:SF4">
    <property type="entry name" value="NADPH DEHYDROGENASE C23G7.10C-RELATED"/>
    <property type="match status" value="1"/>
</dbReference>
<dbReference type="Pfam" id="PF00724">
    <property type="entry name" value="Oxidored_FMN"/>
    <property type="match status" value="1"/>
</dbReference>
<dbReference type="GO" id="GO:0050661">
    <property type="term" value="F:NADP binding"/>
    <property type="evidence" value="ECO:0007669"/>
    <property type="project" value="InterPro"/>
</dbReference>
<evidence type="ECO:0000256" key="1">
    <source>
        <dbReference type="ARBA" id="ARBA00001917"/>
    </source>
</evidence>
<dbReference type="GO" id="GO:0003959">
    <property type="term" value="F:NADPH dehydrogenase activity"/>
    <property type="evidence" value="ECO:0007669"/>
    <property type="project" value="InterPro"/>
</dbReference>
<evidence type="ECO:0000313" key="8">
    <source>
        <dbReference type="Proteomes" id="UP000011777"/>
    </source>
</evidence>
<comment type="cofactor">
    <cofactor evidence="1">
        <name>FMN</name>
        <dbReference type="ChEBI" id="CHEBI:58210"/>
    </cofactor>
</comment>
<keyword evidence="3" id="KW-0288">FMN</keyword>